<dbReference type="RefSeq" id="WP_111146386.1">
    <property type="nucleotide sequence ID" value="NZ_QKRB01000042.1"/>
</dbReference>
<organism evidence="10 11">
    <name type="scientific">Paenibacillus sambharensis</name>
    <dbReference type="NCBI Taxonomy" id="1803190"/>
    <lineage>
        <taxon>Bacteria</taxon>
        <taxon>Bacillati</taxon>
        <taxon>Bacillota</taxon>
        <taxon>Bacilli</taxon>
        <taxon>Bacillales</taxon>
        <taxon>Paenibacillaceae</taxon>
        <taxon>Paenibacillus</taxon>
    </lineage>
</organism>
<gene>
    <name evidence="10" type="primary">uraH</name>
    <name evidence="10" type="ORF">DNH61_09285</name>
</gene>
<keyword evidence="5 8" id="KW-0659">Purine metabolism</keyword>
<feature type="binding site" evidence="7">
    <location>
        <position position="48"/>
    </location>
    <ligand>
        <name>substrate</name>
    </ligand>
</feature>
<evidence type="ECO:0000256" key="5">
    <source>
        <dbReference type="ARBA" id="ARBA00022631"/>
    </source>
</evidence>
<proteinExistence type="inferred from homology"/>
<dbReference type="Gene3D" id="2.60.40.180">
    <property type="entry name" value="Transthyretin/hydroxyisourate hydrolase domain"/>
    <property type="match status" value="1"/>
</dbReference>
<accession>A0A2W1L7D5</accession>
<dbReference type="GO" id="GO:0006144">
    <property type="term" value="P:purine nucleobase metabolic process"/>
    <property type="evidence" value="ECO:0007669"/>
    <property type="project" value="UniProtKB-KW"/>
</dbReference>
<feature type="binding site" evidence="7">
    <location>
        <position position="119"/>
    </location>
    <ligand>
        <name>substrate</name>
    </ligand>
</feature>
<evidence type="ECO:0000313" key="11">
    <source>
        <dbReference type="Proteomes" id="UP000249522"/>
    </source>
</evidence>
<evidence type="ECO:0000256" key="7">
    <source>
        <dbReference type="PIRSR" id="PIRSR600895-51"/>
    </source>
</evidence>
<dbReference type="InterPro" id="IPR036817">
    <property type="entry name" value="Transthyretin/HIU_hydrolase_sf"/>
</dbReference>
<dbReference type="InterPro" id="IPR023418">
    <property type="entry name" value="Thyroxine_BS"/>
</dbReference>
<evidence type="ECO:0000256" key="8">
    <source>
        <dbReference type="RuleBase" id="RU361270"/>
    </source>
</evidence>
<keyword evidence="11" id="KW-1185">Reference proteome</keyword>
<comment type="function">
    <text evidence="2">Catalyzes the hydrolysis of 5-hydroxyisourate (HIU) to 2-oxo-4-hydroxy-4-carboxy-5-ureidoimidazoline (OHCU).</text>
</comment>
<dbReference type="CDD" id="cd05822">
    <property type="entry name" value="TLP_HIUase"/>
    <property type="match status" value="1"/>
</dbReference>
<comment type="similarity">
    <text evidence="3 8">Belongs to the transthyretin family. 5-hydroxyisourate hydrolase subfamily.</text>
</comment>
<dbReference type="Proteomes" id="UP000249522">
    <property type="component" value="Unassembled WGS sequence"/>
</dbReference>
<keyword evidence="6 8" id="KW-0378">Hydrolase</keyword>
<dbReference type="InterPro" id="IPR014306">
    <property type="entry name" value="Hydroxyisourate_hydrolase"/>
</dbReference>
<dbReference type="SUPFAM" id="SSF49472">
    <property type="entry name" value="Transthyretin (synonym: prealbumin)"/>
    <property type="match status" value="1"/>
</dbReference>
<evidence type="ECO:0000256" key="3">
    <source>
        <dbReference type="ARBA" id="ARBA00009850"/>
    </source>
</evidence>
<dbReference type="NCBIfam" id="TIGR02962">
    <property type="entry name" value="hdxy_isourate"/>
    <property type="match status" value="1"/>
</dbReference>
<dbReference type="PROSITE" id="PS00768">
    <property type="entry name" value="TRANSTHYRETIN_1"/>
    <property type="match status" value="1"/>
</dbReference>
<sequence length="122" mass="13168">MGGRVTTHVLDLSSGGPASGMKVELYMLAGGSGLSIRLAEGVTSRDGRLDEPLLAGQDMRSGIYELQFHVGAYYDSRQSCESDAKTAFLDQVPVRFRIEAAEEHYHIPLLVAPGGYSTYRGS</sequence>
<feature type="binding site" evidence="7">
    <location>
        <position position="8"/>
    </location>
    <ligand>
        <name>substrate</name>
    </ligand>
</feature>
<comment type="caution">
    <text evidence="10">The sequence shown here is derived from an EMBL/GenBank/DDBJ whole genome shotgun (WGS) entry which is preliminary data.</text>
</comment>
<dbReference type="PANTHER" id="PTHR10395">
    <property type="entry name" value="URICASE AND TRANSTHYRETIN-RELATED"/>
    <property type="match status" value="1"/>
</dbReference>
<name>A0A2W1L7D5_9BACL</name>
<dbReference type="AlphaFoldDB" id="A0A2W1L7D5"/>
<comment type="subunit">
    <text evidence="4 8">Homotetramer.</text>
</comment>
<dbReference type="InterPro" id="IPR023419">
    <property type="entry name" value="Transthyretin_CS"/>
</dbReference>
<dbReference type="InterPro" id="IPR023416">
    <property type="entry name" value="Transthyretin/HIU_hydrolase_d"/>
</dbReference>
<evidence type="ECO:0000256" key="1">
    <source>
        <dbReference type="ARBA" id="ARBA00001043"/>
    </source>
</evidence>
<evidence type="ECO:0000256" key="6">
    <source>
        <dbReference type="ARBA" id="ARBA00022801"/>
    </source>
</evidence>
<dbReference type="EC" id="3.5.2.17" evidence="8"/>
<dbReference type="InterPro" id="IPR000895">
    <property type="entry name" value="Transthyretin/HIU_hydrolase"/>
</dbReference>
<dbReference type="GO" id="GO:0033971">
    <property type="term" value="F:hydroxyisourate hydrolase activity"/>
    <property type="evidence" value="ECO:0007669"/>
    <property type="project" value="UniProtKB-EC"/>
</dbReference>
<feature type="domain" description="Transthyretin/hydroxyisourate hydrolase" evidence="9">
    <location>
        <begin position="5"/>
        <end position="121"/>
    </location>
</feature>
<dbReference type="OrthoDB" id="9792386at2"/>
<reference evidence="10 11" key="1">
    <citation type="submission" date="2018-06" db="EMBL/GenBank/DDBJ databases">
        <title>Paenibacillus imtechensis sp. nov.</title>
        <authorList>
            <person name="Pinnaka A.K."/>
            <person name="Singh H."/>
            <person name="Kaur M."/>
        </authorList>
    </citation>
    <scope>NUCLEOTIDE SEQUENCE [LARGE SCALE GENOMIC DNA]</scope>
    <source>
        <strain evidence="10 11">SMB1</strain>
    </source>
</reference>
<evidence type="ECO:0000256" key="4">
    <source>
        <dbReference type="ARBA" id="ARBA00011881"/>
    </source>
</evidence>
<dbReference type="Pfam" id="PF00576">
    <property type="entry name" value="Transthyretin"/>
    <property type="match status" value="1"/>
</dbReference>
<protein>
    <recommendedName>
        <fullName evidence="8">5-hydroxyisourate hydrolase</fullName>
        <shortName evidence="8">HIU hydrolase</shortName>
        <shortName evidence="8">HIUHase</shortName>
        <ecNumber evidence="8">3.5.2.17</ecNumber>
    </recommendedName>
</protein>
<evidence type="ECO:0000313" key="10">
    <source>
        <dbReference type="EMBL" id="PZD96098.1"/>
    </source>
</evidence>
<comment type="catalytic activity">
    <reaction evidence="1 8">
        <text>5-hydroxyisourate + H2O = 5-hydroxy-2-oxo-4-ureido-2,5-dihydro-1H-imidazole-5-carboxylate + H(+)</text>
        <dbReference type="Rhea" id="RHEA:23736"/>
        <dbReference type="ChEBI" id="CHEBI:15377"/>
        <dbReference type="ChEBI" id="CHEBI:15378"/>
        <dbReference type="ChEBI" id="CHEBI:18072"/>
        <dbReference type="ChEBI" id="CHEBI:58639"/>
        <dbReference type="EC" id="3.5.2.17"/>
    </reaction>
</comment>
<dbReference type="EMBL" id="QKRB01000042">
    <property type="protein sequence ID" value="PZD96098.1"/>
    <property type="molecule type" value="Genomic_DNA"/>
</dbReference>
<dbReference type="PRINTS" id="PR00189">
    <property type="entry name" value="TRNSTHYRETIN"/>
</dbReference>
<evidence type="ECO:0000259" key="9">
    <source>
        <dbReference type="Pfam" id="PF00576"/>
    </source>
</evidence>
<dbReference type="PROSITE" id="PS00769">
    <property type="entry name" value="TRANSTHYRETIN_2"/>
    <property type="match status" value="1"/>
</dbReference>
<dbReference type="PANTHER" id="PTHR10395:SF7">
    <property type="entry name" value="5-HYDROXYISOURATE HYDROLASE"/>
    <property type="match status" value="1"/>
</dbReference>
<evidence type="ECO:0000256" key="2">
    <source>
        <dbReference type="ARBA" id="ARBA00002704"/>
    </source>
</evidence>